<dbReference type="Proteomes" id="UP000321353">
    <property type="component" value="Chromosome"/>
</dbReference>
<reference evidence="1 2" key="1">
    <citation type="submission" date="2019-02" db="EMBL/GenBank/DDBJ databases">
        <title>Planctomycetal bacteria perform biofilm scaping via a novel small molecule.</title>
        <authorList>
            <person name="Jeske O."/>
            <person name="Boedeker C."/>
            <person name="Wiegand S."/>
            <person name="Breitling P."/>
            <person name="Kallscheuer N."/>
            <person name="Jogler M."/>
            <person name="Rohde M."/>
            <person name="Petersen J."/>
            <person name="Medema M.H."/>
            <person name="Surup F."/>
            <person name="Jogler C."/>
        </authorList>
    </citation>
    <scope>NUCLEOTIDE SEQUENCE [LARGE SCALE GENOMIC DNA]</scope>
    <source>
        <strain evidence="1 2">Mal15</strain>
    </source>
</reference>
<accession>A0A5B9M6A5</accession>
<sequence length="2123" mass="236747">MMLNDQINFPPRPAGIRSLTLWVATCVVLAGLIPTTVMAAPIGLMERFALAEDREAILAELIPGSDDYFFYHCLHYQNTSQLDRAEVMLNQWLASRKGAMTALMHSMTDRQRLLTYDQTPQQTIDYFVKRLGIQLYHAPPAKKGSRRYPSELADNFIDSPQLVKDSLRDNVPLSPIGMQIAADWYLAGNANQTQVSLHDFLKRVDGSYLKGLDQLVIAELKSRSERDQRFGDLSAHRFLTQGELDNVGRSVPSVADDNAFVHAKLRMLRPDADVDISQQPDQRRDYLVRLESYVQTLPASYNSLKASAAYRLLESNLSAGVWDAELFQRYLQLPRQSPLISPLLARAGSRANLNEDFSQIAILPPIGSEQLLVETYLEHFLRDAKDTRAYERYLQPDFLRRVFARTKLMAGVANPQPFYDMLSAGERRELRDKIQLSFAPTNPIHYDSRQPTELIVDVKNIDKLVVRVYEMNSLAFHRTNEGRLDTDVELDGLIATHEKTIQYDRPAIERHRETIPIPEASDRGVWIVDLVGKGLRARTLIRRGDLQTVRAEDADGMQITVLDENRNPIPAAKVFLGNQEFAADQSGRVSLPMVNQAAARKAIVSDGKIAKAVKFQQQEENYSLAAGFFVDQTLLQSGRTATLLVRPRLQLGSTPVDPAILKEATLRIVATDLDGIETSKQFNGLELDQAKELQLSFRVPSRVAQIDFELSGHVVGLSDRRHRELRTSHSVQIAGIRRTTHTVDAFLTRNGDNYVIETRGRSGEAVAGATVQLEFAVDIGDVRPSRYLQSDDRGQIQLGRLAGVRQLQYGIAGQTQHRFDLSLDQQIWPAALHLSTEDDLRLPLVDGAAVDQFRLLGTRDGQNHADHSDQLRVENGFLVASKLPAGDLRLIDRRSGNETQLAVVDGQTIDHVLVGQIRHRQQSVAVPISIGDVNRNDDGSVTVSLAGNTNLARVHVVASRYFDRHSPLDDLHLGMPSLRGRQLSLGRCGYVSDLRLGDEYEYVLRRQYAAKYPGVMLPQPSVLLNPWETETTVNESQSARGGQAPTASAPLAADSMMRAAESEMSRQTGADAAPDYDFLSDSGVVAANLIPDADGRVTVPAELIDGMPIVQVIVADPATVLRRTLTAPLPDAETEDLRLADSLPLDQSLSFQRTVSIVSADDPLDLAQLGSAQVQVYGNVESLLTLYRTLVGDARLDEFQVLGRWHTLSTEEKLKHYSELACHELHLFLRMHDREFFDAVIKPYLINKKEKQFIDHWLLGDDLSDYATLWRYQRLSAAERALLALRVPALRSSIRRDLFESVALLEEDYGASRRLIESALRSSRMSVAGAAEFAEGAVEMEALAEPFGAADDGLYMDTAGGMGGYGGAAGKKLEMGDRANVARQLGRMQKAVPQRSSMFRGRALSLGGDFALYQELDSTKQWAESHFDRVRVVDGPLPINLIPINAFWNELAHSEWEDESSVPNVSKHLLECTNNRHSALIALAMCGLPLESGEISLPSKPETVYRPEHAVALVTKRLRSLKPQEDGAGVLIGQLFQRIDQDRRPDEPFHEPDQFVSGEAYQGQVVVSNPTATEKTVELFWQIPAGSIPLAGSQVTDSKTVKLAPFAVSSIDYKFYFPAPGEFLHYPATISQGETLLARGNEKTFRVAEEWNDDTVTWQSLARDGSAAEIKLFLDEANLHELDWTHVLHRMRDRDVYETVVGVMKDARLPEAAVWAYGFQHDDRDAMRRFLSLQRDLISRVGPSLESTLLSVDSIQQGAYEHLEYAPLVRARIHRLGEVDEILNPKFLNHYQQFVRRLGFQAEIADVEEMPLTYYLLLQNRIEEATKAFGTLDRERIASQLQYDYLAGYLALHQGDYERALEIAGRHESHPVPRWNDRFAQMALHVLQRYELMDSGQLVSAGPAKTIDDSGVSPKAADLAIADRDRANSQASAAVPEVIVRVEDDTIRIDHRNADQVDINLYGVDLELLFSNAPFARNDLQRIAMVRPTRADTLTMQSKTGTTRYPIPAELRSKTLLVEANVGASRNTTLYYGGELTTYVSDAFGQLQTTDASSHRPVAGAYVKVYARYGDGSVRFYKDGYTDGRGRFDYTSISAADAKGAQRYAILVLSDDKGATLHDVAAP</sequence>
<protein>
    <submittedName>
        <fullName evidence="1">Uncharacterized protein</fullName>
    </submittedName>
</protein>
<gene>
    <name evidence="1" type="ORF">Mal15_02000</name>
</gene>
<dbReference type="KEGG" id="smam:Mal15_02000"/>
<organism evidence="1 2">
    <name type="scientific">Stieleria maiorica</name>
    <dbReference type="NCBI Taxonomy" id="2795974"/>
    <lineage>
        <taxon>Bacteria</taxon>
        <taxon>Pseudomonadati</taxon>
        <taxon>Planctomycetota</taxon>
        <taxon>Planctomycetia</taxon>
        <taxon>Pirellulales</taxon>
        <taxon>Pirellulaceae</taxon>
        <taxon>Stieleria</taxon>
    </lineage>
</organism>
<evidence type="ECO:0000313" key="1">
    <source>
        <dbReference type="EMBL" id="QEF96173.1"/>
    </source>
</evidence>
<evidence type="ECO:0000313" key="2">
    <source>
        <dbReference type="Proteomes" id="UP000321353"/>
    </source>
</evidence>
<name>A0A5B9M6A5_9BACT</name>
<proteinExistence type="predicted"/>
<dbReference type="RefSeq" id="WP_147866024.1">
    <property type="nucleotide sequence ID" value="NZ_CP036264.1"/>
</dbReference>
<dbReference type="EMBL" id="CP036264">
    <property type="protein sequence ID" value="QEF96173.1"/>
    <property type="molecule type" value="Genomic_DNA"/>
</dbReference>
<keyword evidence="2" id="KW-1185">Reference proteome</keyword>